<evidence type="ECO:0000313" key="2">
    <source>
        <dbReference type="Proteomes" id="UP000007517"/>
    </source>
</evidence>
<accession>H6RIQ6</accession>
<protein>
    <submittedName>
        <fullName evidence="1">Uncharacterized protein</fullName>
    </submittedName>
</protein>
<dbReference type="AlphaFoldDB" id="H6RIQ6"/>
<dbReference type="KEGG" id="bsd:BLASA_1312"/>
<dbReference type="HOGENOM" id="CLU_989253_0_0_11"/>
<dbReference type="EMBL" id="FO117623">
    <property type="protein sequence ID" value="CCG02250.1"/>
    <property type="molecule type" value="Genomic_DNA"/>
</dbReference>
<gene>
    <name evidence="1" type="ordered locus">BLASA_1312</name>
</gene>
<evidence type="ECO:0000313" key="1">
    <source>
        <dbReference type="EMBL" id="CCG02250.1"/>
    </source>
</evidence>
<reference evidence="2" key="2">
    <citation type="submission" date="2012-02" db="EMBL/GenBank/DDBJ databases">
        <title>Complete genome sequence of Blastococcus saxobsidens strain DD2.</title>
        <authorList>
            <person name="Genoscope."/>
        </authorList>
    </citation>
    <scope>NUCLEOTIDE SEQUENCE [LARGE SCALE GENOMIC DNA]</scope>
    <source>
        <strain evidence="2">DD2</strain>
    </source>
</reference>
<organism evidence="1 2">
    <name type="scientific">Blastococcus saxobsidens (strain DD2)</name>
    <dbReference type="NCBI Taxonomy" id="1146883"/>
    <lineage>
        <taxon>Bacteria</taxon>
        <taxon>Bacillati</taxon>
        <taxon>Actinomycetota</taxon>
        <taxon>Actinomycetes</taxon>
        <taxon>Geodermatophilales</taxon>
        <taxon>Geodermatophilaceae</taxon>
        <taxon>Blastococcus</taxon>
    </lineage>
</organism>
<name>H6RIQ6_BLASD</name>
<reference evidence="1 2" key="1">
    <citation type="journal article" date="2012" name="J. Bacteriol.">
        <title>Genome Sequence of Blastococcus saxobsidens DD2, a Stone-Inhabiting Bacterium.</title>
        <authorList>
            <person name="Chouaia B."/>
            <person name="Crotti E."/>
            <person name="Brusetti L."/>
            <person name="Daffonchio D."/>
            <person name="Essoussi I."/>
            <person name="Nouioui I."/>
            <person name="Sbissi I."/>
            <person name="Ghodhbane-Gtari F."/>
            <person name="Gtari M."/>
            <person name="Vacherie B."/>
            <person name="Barbe V."/>
            <person name="Medigue C."/>
            <person name="Gury J."/>
            <person name="Pujic P."/>
            <person name="Normand P."/>
        </authorList>
    </citation>
    <scope>NUCLEOTIDE SEQUENCE [LARGE SCALE GENOMIC DNA]</scope>
    <source>
        <strain evidence="1 2">DD2</strain>
    </source>
</reference>
<proteinExistence type="predicted"/>
<dbReference type="eggNOG" id="COG3899">
    <property type="taxonomic scope" value="Bacteria"/>
</dbReference>
<sequence>MFRLDGDVRTIAFAGRAVALRDLKGMRYLARLLAAPDREFHVLDLVGGEIGEVARSGADLGPVLDGQARAAYKRRLAEIDEDMDEATAVGDDVRLGLARADRDYLIRELAGAFGLGGRNRIAGSPSERTRASVTRSLRYALSRIAEHHPAMADHLERTVLHRDLLLLRPGPADVDLLGTLTTWPPVTGRPASQAGAVGRAGRAACSFLDAQRWRSRREQARDRRPEPGALRWLVSRLPLCRCRAVLSAGTCHSDGSSAGGGLVRGQRLISISPHATGSEAT</sequence>
<dbReference type="RefSeq" id="WP_014375147.1">
    <property type="nucleotide sequence ID" value="NC_016943.1"/>
</dbReference>
<keyword evidence="2" id="KW-1185">Reference proteome</keyword>
<dbReference type="STRING" id="1146883.BLASA_1312"/>
<dbReference type="Proteomes" id="UP000007517">
    <property type="component" value="Chromosome"/>
</dbReference>